<keyword evidence="7 9" id="KW-0687">Ribonucleoprotein</keyword>
<dbReference type="GO" id="GO:0005840">
    <property type="term" value="C:ribosome"/>
    <property type="evidence" value="ECO:0007669"/>
    <property type="project" value="UniProtKB-KW"/>
</dbReference>
<proteinExistence type="inferred from homology"/>
<keyword evidence="6 9" id="KW-0689">Ribosomal protein</keyword>
<evidence type="ECO:0000256" key="6">
    <source>
        <dbReference type="ARBA" id="ARBA00022980"/>
    </source>
</evidence>
<keyword evidence="5 9" id="KW-0694">RNA-binding</keyword>
<dbReference type="Proteomes" id="UP001589774">
    <property type="component" value="Unassembled WGS sequence"/>
</dbReference>
<evidence type="ECO:0000256" key="10">
    <source>
        <dbReference type="RuleBase" id="RU000659"/>
    </source>
</evidence>
<evidence type="ECO:0000256" key="4">
    <source>
        <dbReference type="ARBA" id="ARBA00022845"/>
    </source>
</evidence>
<comment type="function">
    <text evidence="9">Binds directly to 23S rRNA. The L1 stalk is quite mobile in the ribosome, and is involved in E site tRNA release.</text>
</comment>
<evidence type="ECO:0000256" key="3">
    <source>
        <dbReference type="ARBA" id="ARBA00022730"/>
    </source>
</evidence>
<comment type="caution">
    <text evidence="11">The sequence shown here is derived from an EMBL/GenBank/DDBJ whole genome shotgun (WGS) entry which is preliminary data.</text>
</comment>
<comment type="subunit">
    <text evidence="9">Part of the 50S ribosomal subunit.</text>
</comment>
<gene>
    <name evidence="9 11" type="primary">rplA</name>
    <name evidence="11" type="ORF">ACFFI0_24740</name>
</gene>
<dbReference type="InterPro" id="IPR005878">
    <property type="entry name" value="Ribosom_uL1_bac-type"/>
</dbReference>
<evidence type="ECO:0000313" key="11">
    <source>
        <dbReference type="EMBL" id="MFC0321544.1"/>
    </source>
</evidence>
<dbReference type="PIRSF" id="PIRSF002155">
    <property type="entry name" value="Ribosomal_L1"/>
    <property type="match status" value="1"/>
</dbReference>
<evidence type="ECO:0000256" key="1">
    <source>
        <dbReference type="ARBA" id="ARBA00010531"/>
    </source>
</evidence>
<keyword evidence="4 9" id="KW-0810">Translation regulation</keyword>
<dbReference type="RefSeq" id="WP_013665678.1">
    <property type="nucleotide sequence ID" value="NZ_JBHLWO010000007.1"/>
</dbReference>
<dbReference type="InterPro" id="IPR016095">
    <property type="entry name" value="Ribosomal_uL1_3-a/b-sand"/>
</dbReference>
<keyword evidence="9" id="KW-0820">tRNA-binding</keyword>
<evidence type="ECO:0000256" key="5">
    <source>
        <dbReference type="ARBA" id="ARBA00022884"/>
    </source>
</evidence>
<dbReference type="CDD" id="cd00403">
    <property type="entry name" value="Ribosomal_L1"/>
    <property type="match status" value="1"/>
</dbReference>
<protein>
    <recommendedName>
        <fullName evidence="8 9">Large ribosomal subunit protein uL1</fullName>
    </recommendedName>
</protein>
<sequence length="232" mass="24726">MARLTKNQKAALSKIEAGKAYTLQEAAALVKEITTTKFDASVDIDVRLGVDPRKANQMVRGIATLPHGTGKTVRVLVLCTPDKEEEAKAAGADYVGLDEYISKIEGGWTDVDIIITMPSVMAKVGRLGRILGPRNLMPNPKSGTVTQDVGKAVTEVKGGKIDFKVDKTGIIHASVGKVSFDADKIYDNALEVIQTISKLKPSAAKGTYFKSIHLSSTMSPGIQVETKSVAGI</sequence>
<comment type="function">
    <text evidence="9">Protein L1 is also a translational repressor protein, it controls the translation of the L11 operon by binding to its mRNA.</text>
</comment>
<dbReference type="Gene3D" id="3.40.50.790">
    <property type="match status" value="1"/>
</dbReference>
<dbReference type="Gene3D" id="3.30.190.20">
    <property type="match status" value="1"/>
</dbReference>
<dbReference type="SUPFAM" id="SSF56808">
    <property type="entry name" value="Ribosomal protein L1"/>
    <property type="match status" value="1"/>
</dbReference>
<name>A0ABV6HRN5_9SPHI</name>
<keyword evidence="2 9" id="KW-0678">Repressor</keyword>
<accession>A0ABV6HRN5</accession>
<dbReference type="InterPro" id="IPR028364">
    <property type="entry name" value="Ribosomal_uL1/biogenesis"/>
</dbReference>
<dbReference type="InterPro" id="IPR023674">
    <property type="entry name" value="Ribosomal_uL1-like"/>
</dbReference>
<reference evidence="11 12" key="1">
    <citation type="submission" date="2024-09" db="EMBL/GenBank/DDBJ databases">
        <authorList>
            <person name="Sun Q."/>
            <person name="Mori K."/>
        </authorList>
    </citation>
    <scope>NUCLEOTIDE SEQUENCE [LARGE SCALE GENOMIC DNA]</scope>
    <source>
        <strain evidence="11 12">CCM 7765</strain>
    </source>
</reference>
<dbReference type="NCBIfam" id="TIGR01169">
    <property type="entry name" value="rplA_bact"/>
    <property type="match status" value="1"/>
</dbReference>
<dbReference type="PANTHER" id="PTHR36427">
    <property type="entry name" value="54S RIBOSOMAL PROTEIN L1, MITOCHONDRIAL"/>
    <property type="match status" value="1"/>
</dbReference>
<dbReference type="InterPro" id="IPR023673">
    <property type="entry name" value="Ribosomal_uL1_CS"/>
</dbReference>
<keyword evidence="12" id="KW-1185">Reference proteome</keyword>
<evidence type="ECO:0000313" key="12">
    <source>
        <dbReference type="Proteomes" id="UP001589774"/>
    </source>
</evidence>
<comment type="similarity">
    <text evidence="1 9 10">Belongs to the universal ribosomal protein uL1 family.</text>
</comment>
<dbReference type="EMBL" id="JBHLWO010000007">
    <property type="protein sequence ID" value="MFC0321544.1"/>
    <property type="molecule type" value="Genomic_DNA"/>
</dbReference>
<evidence type="ECO:0000256" key="9">
    <source>
        <dbReference type="HAMAP-Rule" id="MF_01318"/>
    </source>
</evidence>
<keyword evidence="3 9" id="KW-0699">rRNA-binding</keyword>
<dbReference type="PANTHER" id="PTHR36427:SF3">
    <property type="entry name" value="LARGE RIBOSOMAL SUBUNIT PROTEIN UL1M"/>
    <property type="match status" value="1"/>
</dbReference>
<dbReference type="HAMAP" id="MF_01318_B">
    <property type="entry name" value="Ribosomal_uL1_B"/>
    <property type="match status" value="1"/>
</dbReference>
<dbReference type="Pfam" id="PF00687">
    <property type="entry name" value="Ribosomal_L1"/>
    <property type="match status" value="1"/>
</dbReference>
<organism evidence="11 12">
    <name type="scientific">Olivibacter oleidegradans</name>
    <dbReference type="NCBI Taxonomy" id="760123"/>
    <lineage>
        <taxon>Bacteria</taxon>
        <taxon>Pseudomonadati</taxon>
        <taxon>Bacteroidota</taxon>
        <taxon>Sphingobacteriia</taxon>
        <taxon>Sphingobacteriales</taxon>
        <taxon>Sphingobacteriaceae</taxon>
        <taxon>Olivibacter</taxon>
    </lineage>
</organism>
<evidence type="ECO:0000256" key="8">
    <source>
        <dbReference type="ARBA" id="ARBA00035241"/>
    </source>
</evidence>
<evidence type="ECO:0000256" key="2">
    <source>
        <dbReference type="ARBA" id="ARBA00022491"/>
    </source>
</evidence>
<dbReference type="InterPro" id="IPR002143">
    <property type="entry name" value="Ribosomal_uL1"/>
</dbReference>
<dbReference type="PROSITE" id="PS01199">
    <property type="entry name" value="RIBOSOMAL_L1"/>
    <property type="match status" value="1"/>
</dbReference>
<evidence type="ECO:0000256" key="7">
    <source>
        <dbReference type="ARBA" id="ARBA00023274"/>
    </source>
</evidence>